<keyword evidence="10" id="KW-1185">Reference proteome</keyword>
<feature type="transmembrane region" description="Helical" evidence="6">
    <location>
        <begin position="249"/>
        <end position="274"/>
    </location>
</feature>
<sequence>MENFFPLKYHPMLQLSYALLIASSIPFAFSEIRNTRIINDSREKITFQTFGFLQGGCVSISIKDISWKSSNHKAQLNTSSMGFYLYNSSVFDQLYNMPSPINFTVSFYLLSRQYAKLLFTFEKLTTNSTYNFSTPIDKPEEYTLSFANCQQEFEVSMDVHTEMYNIRNGQKDFLSAGTTNLPMLYFIFFFIYTSFFIIWVFTCIKQRLIFDKIHIVMGALLLFKGFKMICAFEQYLYVRKTGTPHGWDVAFYVFGFFKGIMLFTVIVLIGTGWSFLKPYLQKREKIVLMIVIPLQVVENIAYVVLEETGPAIQMKDWLKWKQIFFLVDIICCCAIFFPIAWSIKSLREASKADGKAARNVEKLIMFKTLYTVLVGYLYFTRVFAVMIGTVCPYEYKWVQDAITEAASLAFYVFIFSNFKPMERNPYLEIDEEEENAAGKLLEEDDTFEL</sequence>
<dbReference type="AlphaFoldDB" id="A0A7N2MZ61"/>
<evidence type="ECO:0000313" key="9">
    <source>
        <dbReference type="EnsemblPlants" id="QL11p044024:mrna:CDS:1"/>
    </source>
</evidence>
<dbReference type="InterPro" id="IPR054103">
    <property type="entry name" value="CAND6-7_N"/>
</dbReference>
<dbReference type="Pfam" id="PF06814">
    <property type="entry name" value="GOST_TM"/>
    <property type="match status" value="1"/>
</dbReference>
<dbReference type="Gramene" id="QL11p044024:mrna">
    <property type="protein sequence ID" value="QL11p044024:mrna:CDS:1"/>
    <property type="gene ID" value="QL11p044024"/>
</dbReference>
<dbReference type="OMA" id="SYKYQWG"/>
<proteinExistence type="predicted"/>
<feature type="transmembrane region" description="Helical" evidence="6">
    <location>
        <begin position="401"/>
        <end position="418"/>
    </location>
</feature>
<keyword evidence="4 6" id="KW-1133">Transmembrane helix</keyword>
<reference evidence="9 10" key="1">
    <citation type="journal article" date="2016" name="G3 (Bethesda)">
        <title>First Draft Assembly and Annotation of the Genome of a California Endemic Oak Quercus lobata Nee (Fagaceae).</title>
        <authorList>
            <person name="Sork V.L."/>
            <person name="Fitz-Gibbon S.T."/>
            <person name="Puiu D."/>
            <person name="Crepeau M."/>
            <person name="Gugger P.F."/>
            <person name="Sherman R."/>
            <person name="Stevens K."/>
            <person name="Langley C.H."/>
            <person name="Pellegrini M."/>
            <person name="Salzberg S.L."/>
        </authorList>
    </citation>
    <scope>NUCLEOTIDE SEQUENCE [LARGE SCALE GENOMIC DNA]</scope>
    <source>
        <strain evidence="9 10">cv. SW786</strain>
    </source>
</reference>
<keyword evidence="3" id="KW-0732">Signal</keyword>
<feature type="transmembrane region" description="Helical" evidence="6">
    <location>
        <begin position="183"/>
        <end position="204"/>
    </location>
</feature>
<dbReference type="GO" id="GO:0016020">
    <property type="term" value="C:membrane"/>
    <property type="evidence" value="ECO:0007669"/>
    <property type="project" value="UniProtKB-SubCell"/>
</dbReference>
<feature type="transmembrane region" description="Helical" evidence="6">
    <location>
        <begin position="364"/>
        <end position="389"/>
    </location>
</feature>
<feature type="domain" description="GOST seven transmembrane" evidence="7">
    <location>
        <begin position="181"/>
        <end position="424"/>
    </location>
</feature>
<protein>
    <recommendedName>
        <fullName evidence="11">Protein GPR107-like</fullName>
    </recommendedName>
</protein>
<dbReference type="EnsemblPlants" id="QL11p044024:mrna">
    <property type="protein sequence ID" value="QL11p044024:mrna:CDS:1"/>
    <property type="gene ID" value="QL11p044024"/>
</dbReference>
<dbReference type="InterPro" id="IPR009637">
    <property type="entry name" value="GPR107/GPR108-like"/>
</dbReference>
<evidence type="ECO:0000256" key="3">
    <source>
        <dbReference type="ARBA" id="ARBA00022729"/>
    </source>
</evidence>
<feature type="domain" description="CAND6/7 N-terminal" evidence="8">
    <location>
        <begin position="34"/>
        <end position="165"/>
    </location>
</feature>
<evidence type="ECO:0000259" key="8">
    <source>
        <dbReference type="Pfam" id="PF21904"/>
    </source>
</evidence>
<dbReference type="PANTHER" id="PTHR21229:SF21">
    <property type="entry name" value="OS04G0508600 PROTEIN"/>
    <property type="match status" value="1"/>
</dbReference>
<keyword evidence="2 6" id="KW-0812">Transmembrane</keyword>
<dbReference type="Proteomes" id="UP000594261">
    <property type="component" value="Chromosome 11"/>
</dbReference>
<evidence type="ECO:0000256" key="4">
    <source>
        <dbReference type="ARBA" id="ARBA00022989"/>
    </source>
</evidence>
<evidence type="ECO:0008006" key="11">
    <source>
        <dbReference type="Google" id="ProtNLM"/>
    </source>
</evidence>
<name>A0A7N2MZ61_QUELO</name>
<keyword evidence="5 6" id="KW-0472">Membrane</keyword>
<feature type="transmembrane region" description="Helical" evidence="6">
    <location>
        <begin position="286"/>
        <end position="303"/>
    </location>
</feature>
<evidence type="ECO:0000259" key="7">
    <source>
        <dbReference type="Pfam" id="PF06814"/>
    </source>
</evidence>
<feature type="transmembrane region" description="Helical" evidence="6">
    <location>
        <begin position="323"/>
        <end position="343"/>
    </location>
</feature>
<evidence type="ECO:0000256" key="2">
    <source>
        <dbReference type="ARBA" id="ARBA00022692"/>
    </source>
</evidence>
<dbReference type="PANTHER" id="PTHR21229">
    <property type="entry name" value="LUNG SEVEN TRANSMEMBRANE RECEPTOR"/>
    <property type="match status" value="1"/>
</dbReference>
<dbReference type="EMBL" id="LRBV02000011">
    <property type="status" value="NOT_ANNOTATED_CDS"/>
    <property type="molecule type" value="Genomic_DNA"/>
</dbReference>
<dbReference type="InterPro" id="IPR053937">
    <property type="entry name" value="GOST_TM"/>
</dbReference>
<dbReference type="GO" id="GO:0005794">
    <property type="term" value="C:Golgi apparatus"/>
    <property type="evidence" value="ECO:0007669"/>
    <property type="project" value="TreeGrafter"/>
</dbReference>
<evidence type="ECO:0000313" key="10">
    <source>
        <dbReference type="Proteomes" id="UP000594261"/>
    </source>
</evidence>
<evidence type="ECO:0000256" key="1">
    <source>
        <dbReference type="ARBA" id="ARBA00004141"/>
    </source>
</evidence>
<evidence type="ECO:0000256" key="5">
    <source>
        <dbReference type="ARBA" id="ARBA00023136"/>
    </source>
</evidence>
<comment type="subcellular location">
    <subcellularLocation>
        <location evidence="1">Membrane</location>
        <topology evidence="1">Multi-pass membrane protein</topology>
    </subcellularLocation>
</comment>
<organism evidence="9 10">
    <name type="scientific">Quercus lobata</name>
    <name type="common">Valley oak</name>
    <dbReference type="NCBI Taxonomy" id="97700"/>
    <lineage>
        <taxon>Eukaryota</taxon>
        <taxon>Viridiplantae</taxon>
        <taxon>Streptophyta</taxon>
        <taxon>Embryophyta</taxon>
        <taxon>Tracheophyta</taxon>
        <taxon>Spermatophyta</taxon>
        <taxon>Magnoliopsida</taxon>
        <taxon>eudicotyledons</taxon>
        <taxon>Gunneridae</taxon>
        <taxon>Pentapetalae</taxon>
        <taxon>rosids</taxon>
        <taxon>fabids</taxon>
        <taxon>Fagales</taxon>
        <taxon>Fagaceae</taxon>
        <taxon>Quercus</taxon>
    </lineage>
</organism>
<accession>A0A7N2MZ61</accession>
<feature type="transmembrane region" description="Helical" evidence="6">
    <location>
        <begin position="216"/>
        <end position="237"/>
    </location>
</feature>
<evidence type="ECO:0000256" key="6">
    <source>
        <dbReference type="SAM" id="Phobius"/>
    </source>
</evidence>
<reference evidence="9" key="2">
    <citation type="submission" date="2021-01" db="UniProtKB">
        <authorList>
            <consortium name="EnsemblPlants"/>
        </authorList>
    </citation>
    <scope>IDENTIFICATION</scope>
</reference>
<dbReference type="InParanoid" id="A0A7N2MZ61"/>
<dbReference type="Pfam" id="PF21904">
    <property type="entry name" value="CAND6-7_N"/>
    <property type="match status" value="1"/>
</dbReference>